<dbReference type="PANTHER" id="PTHR12243">
    <property type="entry name" value="MADF DOMAIN TRANSCRIPTION FACTOR"/>
    <property type="match status" value="1"/>
</dbReference>
<dbReference type="GO" id="GO:0003677">
    <property type="term" value="F:DNA binding"/>
    <property type="evidence" value="ECO:0007669"/>
    <property type="project" value="InterPro"/>
</dbReference>
<dbReference type="PROSITE" id="PS51029">
    <property type="entry name" value="MADF"/>
    <property type="match status" value="1"/>
</dbReference>
<proteinExistence type="predicted"/>
<dbReference type="PROSITE" id="PS51031">
    <property type="entry name" value="BESS"/>
    <property type="match status" value="1"/>
</dbReference>
<dbReference type="Pfam" id="PF02944">
    <property type="entry name" value="BESS"/>
    <property type="match status" value="1"/>
</dbReference>
<comment type="caution">
    <text evidence="5">The sequence shown here is derived from an EMBL/GenBank/DDBJ whole genome shotgun (WGS) entry which is preliminary data.</text>
</comment>
<dbReference type="PANTHER" id="PTHR12243:SF60">
    <property type="entry name" value="SI:CH211-15D5.12-RELATED"/>
    <property type="match status" value="1"/>
</dbReference>
<accession>A0AAN9HEH0</accession>
<evidence type="ECO:0000259" key="3">
    <source>
        <dbReference type="PROSITE" id="PS51029"/>
    </source>
</evidence>
<dbReference type="InterPro" id="IPR004210">
    <property type="entry name" value="BESS_motif"/>
</dbReference>
<feature type="domain" description="BESS" evidence="4">
    <location>
        <begin position="230"/>
        <end position="269"/>
    </location>
</feature>
<feature type="compositionally biased region" description="Low complexity" evidence="2">
    <location>
        <begin position="126"/>
        <end position="137"/>
    </location>
</feature>
<evidence type="ECO:0000313" key="5">
    <source>
        <dbReference type="EMBL" id="KAK7172446.1"/>
    </source>
</evidence>
<feature type="region of interest" description="Disordered" evidence="2">
    <location>
        <begin position="102"/>
        <end position="148"/>
    </location>
</feature>
<dbReference type="GO" id="GO:0005667">
    <property type="term" value="C:transcription regulator complex"/>
    <property type="evidence" value="ECO:0007669"/>
    <property type="project" value="TreeGrafter"/>
</dbReference>
<keyword evidence="1" id="KW-0539">Nucleus</keyword>
<name>A0AAN9HEH0_9TELE</name>
<dbReference type="InterPro" id="IPR039353">
    <property type="entry name" value="TF_Adf1"/>
</dbReference>
<dbReference type="Proteomes" id="UP001364617">
    <property type="component" value="Unassembled WGS sequence"/>
</dbReference>
<dbReference type="GO" id="GO:0005634">
    <property type="term" value="C:nucleus"/>
    <property type="evidence" value="ECO:0007669"/>
    <property type="project" value="UniProtKB-SubCell"/>
</dbReference>
<comment type="subcellular location">
    <subcellularLocation>
        <location evidence="1">Nucleus</location>
    </subcellularLocation>
</comment>
<dbReference type="AlphaFoldDB" id="A0AAN9HEH0"/>
<evidence type="ECO:0000256" key="2">
    <source>
        <dbReference type="SAM" id="MobiDB-lite"/>
    </source>
</evidence>
<dbReference type="Pfam" id="PF10545">
    <property type="entry name" value="MADF_DNA_bdg"/>
    <property type="match status" value="1"/>
</dbReference>
<evidence type="ECO:0000256" key="1">
    <source>
        <dbReference type="PROSITE-ProRule" id="PRU00371"/>
    </source>
</evidence>
<keyword evidence="6" id="KW-1185">Reference proteome</keyword>
<dbReference type="SMART" id="SM00595">
    <property type="entry name" value="MADF"/>
    <property type="match status" value="1"/>
</dbReference>
<organism evidence="5 6">
    <name type="scientific">Phoxinus phoxinus</name>
    <name type="common">Eurasian minnow</name>
    <dbReference type="NCBI Taxonomy" id="58324"/>
    <lineage>
        <taxon>Eukaryota</taxon>
        <taxon>Metazoa</taxon>
        <taxon>Chordata</taxon>
        <taxon>Craniata</taxon>
        <taxon>Vertebrata</taxon>
        <taxon>Euteleostomi</taxon>
        <taxon>Actinopterygii</taxon>
        <taxon>Neopterygii</taxon>
        <taxon>Teleostei</taxon>
        <taxon>Ostariophysi</taxon>
        <taxon>Cypriniformes</taxon>
        <taxon>Leuciscidae</taxon>
        <taxon>Phoxininae</taxon>
        <taxon>Phoxinus</taxon>
    </lineage>
</organism>
<evidence type="ECO:0000313" key="6">
    <source>
        <dbReference type="Proteomes" id="UP001364617"/>
    </source>
</evidence>
<protein>
    <recommendedName>
        <fullName evidence="7">Transcription factor Adf-1</fullName>
    </recommendedName>
</protein>
<reference evidence="5 6" key="1">
    <citation type="submission" date="2024-02" db="EMBL/GenBank/DDBJ databases">
        <title>Chromosome-level genome assembly of the Eurasian Minnow (Phoxinus phoxinus).</title>
        <authorList>
            <person name="Oriowo T.O."/>
            <person name="Martin S."/>
            <person name="Stange M."/>
            <person name="Chrysostomakis Y."/>
            <person name="Brown T."/>
            <person name="Winkler S."/>
            <person name="Kukowka S."/>
            <person name="Myers E.W."/>
            <person name="Bohne A."/>
        </authorList>
    </citation>
    <scope>NUCLEOTIDE SEQUENCE [LARGE SCALE GENOMIC DNA]</scope>
    <source>
        <strain evidence="5">ZFMK-TIS-60720</strain>
        <tissue evidence="5">Whole Organism</tissue>
    </source>
</reference>
<sequence>MAVAEKLIQSVSGYPVLYNASLHDYRSSERRVNAWREVAACVGLSVVECKRRWKTIRDRYIRERRLCKLKREEGGRRLHYWPHRESLSFLDNHIRKRKIPSGAEALEDPDDGDGSAHDSPEESLDESSGGDSKSSLGNKAKSDGGFEPKHPLKAAIPLNPIMPLSIVAQLKPLQHLRPLVSALPPGLKGAPASGSSAQTSENQIHTRVSEDQTHTRVSENEPLKSVQKALDEDELFLLSFVPALKRLTPQKRAAVKMQIQKIMFDAEFMDQ</sequence>
<dbReference type="EMBL" id="JAYKXH010000003">
    <property type="protein sequence ID" value="KAK7172446.1"/>
    <property type="molecule type" value="Genomic_DNA"/>
</dbReference>
<dbReference type="InterPro" id="IPR006578">
    <property type="entry name" value="MADF-dom"/>
</dbReference>
<evidence type="ECO:0008006" key="7">
    <source>
        <dbReference type="Google" id="ProtNLM"/>
    </source>
</evidence>
<feature type="domain" description="MADF" evidence="3">
    <location>
        <begin position="6"/>
        <end position="95"/>
    </location>
</feature>
<gene>
    <name evidence="5" type="ORF">R3I93_002528</name>
</gene>
<evidence type="ECO:0000259" key="4">
    <source>
        <dbReference type="PROSITE" id="PS51031"/>
    </source>
</evidence>
<dbReference type="GO" id="GO:0006357">
    <property type="term" value="P:regulation of transcription by RNA polymerase II"/>
    <property type="evidence" value="ECO:0007669"/>
    <property type="project" value="TreeGrafter"/>
</dbReference>